<dbReference type="InterPro" id="IPR049914">
    <property type="entry name" value="PHD1-3/5-6"/>
</dbReference>
<reference evidence="8 9" key="1">
    <citation type="journal article" date="2010" name="Nature">
        <title>Genome sequencing and analysis of the model grass Brachypodium distachyon.</title>
        <authorList>
            <consortium name="International Brachypodium Initiative"/>
        </authorList>
    </citation>
    <scope>NUCLEOTIDE SEQUENCE [LARGE SCALE GENOMIC DNA]</scope>
    <source>
        <strain evidence="8">Bd21</strain>
        <strain evidence="9">cv. Bd21</strain>
    </source>
</reference>
<feature type="compositionally biased region" description="Acidic residues" evidence="6">
    <location>
        <begin position="389"/>
        <end position="399"/>
    </location>
</feature>
<dbReference type="STRING" id="15368.A0A0Q3G026"/>
<feature type="compositionally biased region" description="Basic and acidic residues" evidence="6">
    <location>
        <begin position="139"/>
        <end position="160"/>
    </location>
</feature>
<gene>
    <name evidence="9" type="primary">LOC100822533</name>
    <name evidence="8" type="ORF">BRADI_2g10942v3</name>
</gene>
<organism evidence="8">
    <name type="scientific">Brachypodium distachyon</name>
    <name type="common">Purple false brome</name>
    <name type="synonym">Trachynia distachya</name>
    <dbReference type="NCBI Taxonomy" id="15368"/>
    <lineage>
        <taxon>Eukaryota</taxon>
        <taxon>Viridiplantae</taxon>
        <taxon>Streptophyta</taxon>
        <taxon>Embryophyta</taxon>
        <taxon>Tracheophyta</taxon>
        <taxon>Spermatophyta</taxon>
        <taxon>Magnoliopsida</taxon>
        <taxon>Liliopsida</taxon>
        <taxon>Poales</taxon>
        <taxon>Poaceae</taxon>
        <taxon>BOP clade</taxon>
        <taxon>Pooideae</taxon>
        <taxon>Stipodae</taxon>
        <taxon>Brachypodieae</taxon>
        <taxon>Brachypodium</taxon>
    </lineage>
</organism>
<keyword evidence="3" id="KW-0862">Zinc</keyword>
<evidence type="ECO:0000313" key="9">
    <source>
        <dbReference type="EnsemblPlants" id="KQK03973"/>
    </source>
</evidence>
<feature type="compositionally biased region" description="Low complexity" evidence="6">
    <location>
        <begin position="720"/>
        <end position="729"/>
    </location>
</feature>
<proteinExistence type="predicted"/>
<accession>A0A0Q3G026</accession>
<sequence>MQEFYGVSLPDNTRVVVQTRRPVPSSSRLHNVMVSPQSCIDKPRSSSSKPDNVGASPSNNIESRRASSRGSNDRAVSLRKNTELSSRLNKAPTCSHKSIENPRPSSSSLDNGRVPTPRNTKVPRPSFPRPNDGMVSQPKDNERSRPCQHRDGFSSRKSEKLACAGSKDGSNSKSNIPKKLHPSLMVRNSRNAGQMPSVHARKEDQVIQTHRRNLGDNSFPKIGKDLSTHQTVKASSMGNNMELNTKSKRDDKFKRKRTEPLSEEELETLKMRTEPHEDHDSEEALNCKPVKRTRRYICNDDDDEDVDQNLVGVEGGTAPLTTQTIVLKSIEVSNSFVSESFKSRRKRIEPLSEEELETSMMRTEPHEDRDSVEAENRKQVKRTRRYICNDDDDDDDDADQNLVGVQGGTAPLTTQTTVLKSTEVSNSFVSESFKSRRKRIEPLSEEELETLMMRTELHEDRDSVEAENCKPVKRTRRYISNDDDDNDDDADQNLGGIEGGTAPLTTQTTVLKSTEVKNTFVSESFKLQPYSDLPIDEPIWSGVFKIGNKYVPLAAHLSVKHCDKVWKISRSLQPRVEVTKLSRLEAWPKSFEALGPTDDSIALYFLPHEMRQDADLDNLVREVMDNDMVLRAVVGEAEMLIFPSILLPKRHQTFKGKPYLWAVFKRREDKVATPTLHEEQHGIGRRAREEEKHASLRREGHLVAGLNMRGGLEAPEEAETQVTEQEQTASSARPNTPELAEGTAPPSPTPTMPAAMTATGGQIDPCFGAPIGALFGFIAGQMPRLEQLINEMRSEGALVVAMRTEMIGSGLGQTTAK</sequence>
<dbReference type="GO" id="GO:0034244">
    <property type="term" value="P:negative regulation of transcription elongation by RNA polymerase II"/>
    <property type="evidence" value="ECO:0007669"/>
    <property type="project" value="InterPro"/>
</dbReference>
<feature type="region of interest" description="Disordered" evidence="6">
    <location>
        <begin position="241"/>
        <end position="286"/>
    </location>
</feature>
<keyword evidence="10" id="KW-1185">Reference proteome</keyword>
<dbReference type="PANTHER" id="PTHR33304">
    <property type="match status" value="1"/>
</dbReference>
<keyword evidence="2" id="KW-0863">Zinc-finger</keyword>
<dbReference type="EMBL" id="CM000881">
    <property type="protein sequence ID" value="KQK03973.1"/>
    <property type="molecule type" value="Genomic_DNA"/>
</dbReference>
<keyword evidence="4" id="KW-0805">Transcription regulation</keyword>
<dbReference type="KEGG" id="bdi:100822533"/>
<evidence type="ECO:0000256" key="3">
    <source>
        <dbReference type="ARBA" id="ARBA00022833"/>
    </source>
</evidence>
<feature type="compositionally biased region" description="Basic and acidic residues" evidence="6">
    <location>
        <begin position="673"/>
        <end position="701"/>
    </location>
</feature>
<dbReference type="EnsemblPlants" id="PNT70363">
    <property type="protein sequence ID" value="PNT70363"/>
    <property type="gene ID" value="BRADI_2g10942v3"/>
</dbReference>
<feature type="region of interest" description="Disordered" evidence="6">
    <location>
        <begin position="18"/>
        <end position="206"/>
    </location>
</feature>
<evidence type="ECO:0000256" key="4">
    <source>
        <dbReference type="ARBA" id="ARBA00023015"/>
    </source>
</evidence>
<dbReference type="RefSeq" id="XP_014754426.1">
    <property type="nucleotide sequence ID" value="XM_014898940.2"/>
</dbReference>
<evidence type="ECO:0000256" key="2">
    <source>
        <dbReference type="ARBA" id="ARBA00022771"/>
    </source>
</evidence>
<dbReference type="GO" id="GO:0140566">
    <property type="term" value="F:histone reader activity"/>
    <property type="evidence" value="ECO:0007669"/>
    <property type="project" value="InterPro"/>
</dbReference>
<evidence type="ECO:0000256" key="5">
    <source>
        <dbReference type="ARBA" id="ARBA00023163"/>
    </source>
</evidence>
<evidence type="ECO:0000259" key="7">
    <source>
        <dbReference type="Pfam" id="PF23121"/>
    </source>
</evidence>
<dbReference type="Gramene" id="PNT70363">
    <property type="protein sequence ID" value="PNT70363"/>
    <property type="gene ID" value="BRADI_2g10942v3"/>
</dbReference>
<dbReference type="GeneID" id="100822533"/>
<feature type="domain" description="AIPP2-like SPOC-like" evidence="7">
    <location>
        <begin position="540"/>
        <end position="664"/>
    </location>
</feature>
<protein>
    <recommendedName>
        <fullName evidence="7">AIPP2-like SPOC-like domain-containing protein</fullName>
    </recommendedName>
</protein>
<dbReference type="GO" id="GO:0008270">
    <property type="term" value="F:zinc ion binding"/>
    <property type="evidence" value="ECO:0007669"/>
    <property type="project" value="UniProtKB-KW"/>
</dbReference>
<dbReference type="OrthoDB" id="787165at2759"/>
<dbReference type="PANTHER" id="PTHR33304:SF52">
    <property type="entry name" value="DUF4283 DOMAIN-CONTAINING PROTEIN"/>
    <property type="match status" value="1"/>
</dbReference>
<feature type="compositionally biased region" description="Basic and acidic residues" evidence="6">
    <location>
        <begin position="363"/>
        <end position="378"/>
    </location>
</feature>
<keyword evidence="5" id="KW-0804">Transcription</keyword>
<name>A0A0Q3G026_BRADI</name>
<feature type="compositionally biased region" description="Basic and acidic residues" evidence="6">
    <location>
        <begin position="267"/>
        <end position="279"/>
    </location>
</feature>
<dbReference type="Gramene" id="KQK03973">
    <property type="protein sequence ID" value="KQK03973"/>
    <property type="gene ID" value="BRADI_2g10942v3"/>
</dbReference>
<dbReference type="Pfam" id="PF23121">
    <property type="entry name" value="SPOC_AIPP2"/>
    <property type="match status" value="1"/>
</dbReference>
<dbReference type="InterPro" id="IPR056280">
    <property type="entry name" value="AIPP2-like_SPOC"/>
</dbReference>
<feature type="compositionally biased region" description="Polar residues" evidence="6">
    <location>
        <begin position="45"/>
        <end position="61"/>
    </location>
</feature>
<reference evidence="8" key="2">
    <citation type="submission" date="2017-06" db="EMBL/GenBank/DDBJ databases">
        <title>WGS assembly of Brachypodium distachyon.</title>
        <authorList>
            <consortium name="The International Brachypodium Initiative"/>
            <person name="Lucas S."/>
            <person name="Harmon-Smith M."/>
            <person name="Lail K."/>
            <person name="Tice H."/>
            <person name="Grimwood J."/>
            <person name="Bruce D."/>
            <person name="Barry K."/>
            <person name="Shu S."/>
            <person name="Lindquist E."/>
            <person name="Wang M."/>
            <person name="Pitluck S."/>
            <person name="Vogel J.P."/>
            <person name="Garvin D.F."/>
            <person name="Mockler T.C."/>
            <person name="Schmutz J."/>
            <person name="Rokhsar D."/>
            <person name="Bevan M.W."/>
        </authorList>
    </citation>
    <scope>NUCLEOTIDE SEQUENCE</scope>
    <source>
        <strain evidence="8">Bd21</strain>
    </source>
</reference>
<evidence type="ECO:0000256" key="1">
    <source>
        <dbReference type="ARBA" id="ARBA00022723"/>
    </source>
</evidence>
<evidence type="ECO:0000256" key="6">
    <source>
        <dbReference type="SAM" id="MobiDB-lite"/>
    </source>
</evidence>
<feature type="region of interest" description="Disordered" evidence="6">
    <location>
        <begin position="673"/>
        <end position="758"/>
    </location>
</feature>
<reference evidence="9" key="3">
    <citation type="submission" date="2018-08" db="UniProtKB">
        <authorList>
            <consortium name="EnsemblPlants"/>
        </authorList>
    </citation>
    <scope>IDENTIFICATION</scope>
    <source>
        <strain evidence="9">cv. Bd21</strain>
    </source>
</reference>
<dbReference type="EMBL" id="CM000881">
    <property type="protein sequence ID" value="PNT70363.1"/>
    <property type="molecule type" value="Genomic_DNA"/>
</dbReference>
<dbReference type="ExpressionAtlas" id="A0A0Q3G026">
    <property type="expression patterns" value="baseline"/>
</dbReference>
<dbReference type="Proteomes" id="UP000008810">
    <property type="component" value="Chromosome 2"/>
</dbReference>
<feature type="region of interest" description="Disordered" evidence="6">
    <location>
        <begin position="476"/>
        <end position="501"/>
    </location>
</feature>
<dbReference type="AlphaFoldDB" id="A0A0Q3G026"/>
<keyword evidence="1" id="KW-0479">Metal-binding</keyword>
<dbReference type="EnsemblPlants" id="KQK03973">
    <property type="protein sequence ID" value="KQK03973"/>
    <property type="gene ID" value="BRADI_2g10942v3"/>
</dbReference>
<feature type="region of interest" description="Disordered" evidence="6">
    <location>
        <begin position="352"/>
        <end position="409"/>
    </location>
</feature>
<evidence type="ECO:0000313" key="8">
    <source>
        <dbReference type="EMBL" id="KQK03973.1"/>
    </source>
</evidence>
<feature type="compositionally biased region" description="Low complexity" evidence="6">
    <location>
        <begin position="18"/>
        <end position="28"/>
    </location>
</feature>
<feature type="compositionally biased region" description="Acidic residues" evidence="6">
    <location>
        <begin position="481"/>
        <end position="491"/>
    </location>
</feature>
<evidence type="ECO:0000313" key="10">
    <source>
        <dbReference type="Proteomes" id="UP000008810"/>
    </source>
</evidence>
<dbReference type="RefSeq" id="XP_024315383.1">
    <property type="nucleotide sequence ID" value="XM_024459615.1"/>
</dbReference>